<reference evidence="2 3" key="1">
    <citation type="submission" date="2019-04" db="EMBL/GenBank/DDBJ databases">
        <title>Chromosome genome assembly for Takifugu flavidus.</title>
        <authorList>
            <person name="Xiao S."/>
        </authorList>
    </citation>
    <scope>NUCLEOTIDE SEQUENCE [LARGE SCALE GENOMIC DNA]</scope>
    <source>
        <strain evidence="2">HTHZ2018</strain>
        <tissue evidence="2">Muscle</tissue>
    </source>
</reference>
<evidence type="ECO:0000313" key="2">
    <source>
        <dbReference type="EMBL" id="TWW55209.1"/>
    </source>
</evidence>
<feature type="region of interest" description="Disordered" evidence="1">
    <location>
        <begin position="1"/>
        <end position="39"/>
    </location>
</feature>
<gene>
    <name evidence="2" type="ORF">D4764_09G0002580</name>
</gene>
<name>A0A5C6MK83_9TELE</name>
<feature type="compositionally biased region" description="Basic and acidic residues" evidence="1">
    <location>
        <begin position="11"/>
        <end position="24"/>
    </location>
</feature>
<protein>
    <submittedName>
        <fullName evidence="2">Uncharacterized protein</fullName>
    </submittedName>
</protein>
<proteinExistence type="predicted"/>
<organism evidence="2 3">
    <name type="scientific">Takifugu flavidus</name>
    <name type="common">sansaifugu</name>
    <dbReference type="NCBI Taxonomy" id="433684"/>
    <lineage>
        <taxon>Eukaryota</taxon>
        <taxon>Metazoa</taxon>
        <taxon>Chordata</taxon>
        <taxon>Craniata</taxon>
        <taxon>Vertebrata</taxon>
        <taxon>Euteleostomi</taxon>
        <taxon>Actinopterygii</taxon>
        <taxon>Neopterygii</taxon>
        <taxon>Teleostei</taxon>
        <taxon>Neoteleostei</taxon>
        <taxon>Acanthomorphata</taxon>
        <taxon>Eupercaria</taxon>
        <taxon>Tetraodontiformes</taxon>
        <taxon>Tetradontoidea</taxon>
        <taxon>Tetraodontidae</taxon>
        <taxon>Takifugu</taxon>
    </lineage>
</organism>
<comment type="caution">
    <text evidence="2">The sequence shown here is derived from an EMBL/GenBank/DDBJ whole genome shotgun (WGS) entry which is preliminary data.</text>
</comment>
<dbReference type="AlphaFoldDB" id="A0A5C6MK83"/>
<accession>A0A5C6MK83</accession>
<evidence type="ECO:0000256" key="1">
    <source>
        <dbReference type="SAM" id="MobiDB-lite"/>
    </source>
</evidence>
<keyword evidence="3" id="KW-1185">Reference proteome</keyword>
<dbReference type="EMBL" id="RHFK02000022">
    <property type="protein sequence ID" value="TWW55209.1"/>
    <property type="molecule type" value="Genomic_DNA"/>
</dbReference>
<dbReference type="Proteomes" id="UP000324091">
    <property type="component" value="Chromosome 9"/>
</dbReference>
<evidence type="ECO:0000313" key="3">
    <source>
        <dbReference type="Proteomes" id="UP000324091"/>
    </source>
</evidence>
<sequence>MEQGAARRVPRALERGGMDTERPVGDQQQQPGGPGTGPVQLDYTLELKTITEKRIVEEHRDRTICSLFAGTCFPVLESFNQEAEDTSRVPDTTVQTKHILWRTFCIVSTVVQQ</sequence>